<evidence type="ECO:0000313" key="8">
    <source>
        <dbReference type="EMBL" id="JAA69552.1"/>
    </source>
</evidence>
<dbReference type="PANTHER" id="PTHR16932:SF18">
    <property type="entry name" value="INTERFERON, ALPHA-INDUCIBLE PROTEIN 27-LIKE 2"/>
    <property type="match status" value="1"/>
</dbReference>
<comment type="similarity">
    <text evidence="2">Belongs to the IFI6/IFI27 family.</text>
</comment>
<dbReference type="GO" id="GO:0016020">
    <property type="term" value="C:membrane"/>
    <property type="evidence" value="ECO:0007669"/>
    <property type="project" value="UniProtKB-SubCell"/>
</dbReference>
<dbReference type="InterPro" id="IPR038213">
    <property type="entry name" value="IFI6/IFI27-like_sf"/>
</dbReference>
<proteinExistence type="evidence at transcript level"/>
<comment type="subcellular location">
    <subcellularLocation>
        <location evidence="1">Membrane</location>
        <topology evidence="1">Multi-pass membrane protein</topology>
    </subcellularLocation>
</comment>
<sequence length="309" mass="31369">MAVPEPPTDSTGQIEAGVTRTVPRPPAEMLDIPETTAGTLRNTVSDAAFHDPSQTAASACAGPMSTETAATTSHCTESFTGCSKGPPDEKLSRPTEAGKQGCQSSKVSSASKFWKANKKTLITVGACAGAAVAGLVVPPLLIGGLGFGAGGVVAGSTAASIQSLMGGVVVKGGLFATMQSWGAVGIPAAAQSLFAACSGATGLGTTTLLMKDKKKQTCEVCKCSKACFKCSEASECSEACKCCEVCKCTGTCKCREACKKSEAACKRNETCKHSETCKCNETCKHSETCKCSEAGKGGEAIKTTSLQGQ</sequence>
<dbReference type="Gene3D" id="6.10.110.10">
    <property type="match status" value="1"/>
</dbReference>
<dbReference type="InterPro" id="IPR009311">
    <property type="entry name" value="IFI6/IFI27-like"/>
</dbReference>
<feature type="transmembrane region" description="Helical" evidence="7">
    <location>
        <begin position="121"/>
        <end position="141"/>
    </location>
</feature>
<evidence type="ECO:0000256" key="3">
    <source>
        <dbReference type="ARBA" id="ARBA00022692"/>
    </source>
</evidence>
<organism evidence="8">
    <name type="scientific">Ixodes ricinus</name>
    <name type="common">Common tick</name>
    <name type="synonym">Acarus ricinus</name>
    <dbReference type="NCBI Taxonomy" id="34613"/>
    <lineage>
        <taxon>Eukaryota</taxon>
        <taxon>Metazoa</taxon>
        <taxon>Ecdysozoa</taxon>
        <taxon>Arthropoda</taxon>
        <taxon>Chelicerata</taxon>
        <taxon>Arachnida</taxon>
        <taxon>Acari</taxon>
        <taxon>Parasitiformes</taxon>
        <taxon>Ixodida</taxon>
        <taxon>Ixodoidea</taxon>
        <taxon>Ixodidae</taxon>
        <taxon>Ixodinae</taxon>
        <taxon>Ixodes</taxon>
    </lineage>
</organism>
<dbReference type="Pfam" id="PF06140">
    <property type="entry name" value="Ifi-6-16"/>
    <property type="match status" value="1"/>
</dbReference>
<evidence type="ECO:0000256" key="1">
    <source>
        <dbReference type="ARBA" id="ARBA00004141"/>
    </source>
</evidence>
<keyword evidence="3 7" id="KW-0812">Transmembrane</keyword>
<reference evidence="8" key="1">
    <citation type="submission" date="2012-12" db="EMBL/GenBank/DDBJ databases">
        <title>Identification and characterization of a phenylalanine ammonia-lyase gene family in Isatis indigotica Fort.</title>
        <authorList>
            <person name="Liu Q."/>
            <person name="Chen J."/>
            <person name="Zhou X."/>
            <person name="Di P."/>
            <person name="Xiao Y."/>
            <person name="Xuan H."/>
            <person name="Zhang L."/>
            <person name="Chen W."/>
        </authorList>
    </citation>
    <scope>NUCLEOTIDE SEQUENCE</scope>
    <source>
        <tissue evidence="8">Salivary gland</tissue>
    </source>
</reference>
<protein>
    <submittedName>
        <fullName evidence="8">Putative interferon-induced 6-16 family</fullName>
    </submittedName>
</protein>
<evidence type="ECO:0000256" key="4">
    <source>
        <dbReference type="ARBA" id="ARBA00022989"/>
    </source>
</evidence>
<feature type="transmembrane region" description="Helical" evidence="7">
    <location>
        <begin position="147"/>
        <end position="170"/>
    </location>
</feature>
<evidence type="ECO:0000256" key="2">
    <source>
        <dbReference type="ARBA" id="ARBA00007262"/>
    </source>
</evidence>
<evidence type="ECO:0000256" key="7">
    <source>
        <dbReference type="SAM" id="Phobius"/>
    </source>
</evidence>
<feature type="region of interest" description="Disordered" evidence="6">
    <location>
        <begin position="76"/>
        <end position="103"/>
    </location>
</feature>
<dbReference type="PANTHER" id="PTHR16932">
    <property type="entry name" value="INTERFERON ALPHA-INDUCIBLE PROTEIN 27"/>
    <property type="match status" value="1"/>
</dbReference>
<keyword evidence="5 7" id="KW-0472">Membrane</keyword>
<name>A0A0K8REG2_IXORI</name>
<dbReference type="AlphaFoldDB" id="A0A0K8REG2"/>
<dbReference type="EMBL" id="GADI01004256">
    <property type="protein sequence ID" value="JAA69552.1"/>
    <property type="molecule type" value="mRNA"/>
</dbReference>
<evidence type="ECO:0000256" key="5">
    <source>
        <dbReference type="ARBA" id="ARBA00023136"/>
    </source>
</evidence>
<evidence type="ECO:0000256" key="6">
    <source>
        <dbReference type="SAM" id="MobiDB-lite"/>
    </source>
</evidence>
<keyword evidence="4 7" id="KW-1133">Transmembrane helix</keyword>
<accession>A0A0K8REG2</accession>
<feature type="region of interest" description="Disordered" evidence="6">
    <location>
        <begin position="1"/>
        <end position="31"/>
    </location>
</feature>